<dbReference type="Proteomes" id="UP000281738">
    <property type="component" value="Unassembled WGS sequence"/>
</dbReference>
<evidence type="ECO:0000313" key="3">
    <source>
        <dbReference type="Proteomes" id="UP000281738"/>
    </source>
</evidence>
<keyword evidence="3" id="KW-1185">Reference proteome</keyword>
<evidence type="ECO:0000313" key="2">
    <source>
        <dbReference type="EMBL" id="ROR91782.1"/>
    </source>
</evidence>
<reference evidence="2 3" key="1">
    <citation type="submission" date="2018-11" db="EMBL/GenBank/DDBJ databases">
        <title>Sequencing the genomes of 1000 actinobacteria strains.</title>
        <authorList>
            <person name="Klenk H.-P."/>
        </authorList>
    </citation>
    <scope>NUCLEOTIDE SEQUENCE [LARGE SCALE GENOMIC DNA]</scope>
    <source>
        <strain evidence="2 3">DSM 12652</strain>
    </source>
</reference>
<dbReference type="Gene3D" id="3.60.10.10">
    <property type="entry name" value="Endonuclease/exonuclease/phosphatase"/>
    <property type="match status" value="1"/>
</dbReference>
<dbReference type="InterPro" id="IPR036691">
    <property type="entry name" value="Endo/exonu/phosph_ase_sf"/>
</dbReference>
<proteinExistence type="predicted"/>
<name>A0A3N2CW57_9ACTN</name>
<gene>
    <name evidence="2" type="ORF">EDD33_2657</name>
</gene>
<dbReference type="Gene3D" id="3.40.80.10">
    <property type="entry name" value="Peptidoglycan recognition protein-like"/>
    <property type="match status" value="1"/>
</dbReference>
<comment type="caution">
    <text evidence="2">The sequence shown here is derived from an EMBL/GenBank/DDBJ whole genome shotgun (WGS) entry which is preliminary data.</text>
</comment>
<sequence length="499" mass="53603">MPTNISVTHASMRWDRIRSKTIAADLAHLQESCLVVTLTEIGGLTDLELRKLANGWPFFRGANVPGVDECAILWHPSLTAAAPGYVQKISDLQYQQADADWVPKVHAAVQPLRFPDGQVVTFITLHAALRNTPRRVKVSDDGLRFLGAWLPTIAGPKVVMADWNLGYRVAAHRAALERLSNATGMTWAWQDNVEGFDTKKSLIDGVLTDLPVRESTLLPAIASSDHWPVRVDLTLPDSAPLPTPPQEAPVARLPIDLPTTLRKAGLKVQVHGNDWQARGRPGSFNPVGVLCHHTATSKRTSDGATIQLLIDGRPDLPGPLCQLGLSRDGTVHVIAGGRTNHGGKAKSSGTVSAGDANSLYIGIEAFNDGVGEPWPKEQVDAYVLLAATLCKKVTGNSAETVRGHKETSVTGKIDPTFSMPDFRKRVAAAISSGPTKPFSPSKEAPVVKLNGVQIFQREALALVDKHAPAIIAARSKQAGKGVGARAYFALLRTTIKGFK</sequence>
<dbReference type="InterPro" id="IPR036505">
    <property type="entry name" value="Amidase/PGRP_sf"/>
</dbReference>
<protein>
    <submittedName>
        <fullName evidence="2">N-acetylmuramoyl-L-alanine amidase</fullName>
    </submittedName>
</protein>
<dbReference type="InterPro" id="IPR002502">
    <property type="entry name" value="Amidase_domain"/>
</dbReference>
<accession>A0A3N2CW57</accession>
<dbReference type="SUPFAM" id="SSF56219">
    <property type="entry name" value="DNase I-like"/>
    <property type="match status" value="1"/>
</dbReference>
<evidence type="ECO:0000259" key="1">
    <source>
        <dbReference type="SMART" id="SM00644"/>
    </source>
</evidence>
<dbReference type="AlphaFoldDB" id="A0A3N2CW57"/>
<dbReference type="Pfam" id="PF01510">
    <property type="entry name" value="Amidase_2"/>
    <property type="match status" value="1"/>
</dbReference>
<dbReference type="OrthoDB" id="514320at2"/>
<dbReference type="GO" id="GO:0009253">
    <property type="term" value="P:peptidoglycan catabolic process"/>
    <property type="evidence" value="ECO:0007669"/>
    <property type="project" value="InterPro"/>
</dbReference>
<feature type="domain" description="N-acetylmuramoyl-L-alanine amidase" evidence="1">
    <location>
        <begin position="275"/>
        <end position="416"/>
    </location>
</feature>
<dbReference type="SMART" id="SM00644">
    <property type="entry name" value="Ami_2"/>
    <property type="match status" value="1"/>
</dbReference>
<dbReference type="SUPFAM" id="SSF55846">
    <property type="entry name" value="N-acetylmuramoyl-L-alanine amidase-like"/>
    <property type="match status" value="1"/>
</dbReference>
<dbReference type="GO" id="GO:0008745">
    <property type="term" value="F:N-acetylmuramoyl-L-alanine amidase activity"/>
    <property type="evidence" value="ECO:0007669"/>
    <property type="project" value="InterPro"/>
</dbReference>
<dbReference type="EMBL" id="RKHO01000001">
    <property type="protein sequence ID" value="ROR91782.1"/>
    <property type="molecule type" value="Genomic_DNA"/>
</dbReference>
<organism evidence="2 3">
    <name type="scientific">Nocardioides aurantiacus</name>
    <dbReference type="NCBI Taxonomy" id="86796"/>
    <lineage>
        <taxon>Bacteria</taxon>
        <taxon>Bacillati</taxon>
        <taxon>Actinomycetota</taxon>
        <taxon>Actinomycetes</taxon>
        <taxon>Propionibacteriales</taxon>
        <taxon>Nocardioidaceae</taxon>
        <taxon>Nocardioides</taxon>
    </lineage>
</organism>
<dbReference type="CDD" id="cd06583">
    <property type="entry name" value="PGRP"/>
    <property type="match status" value="1"/>
</dbReference>